<evidence type="ECO:0000259" key="7">
    <source>
        <dbReference type="Pfam" id="PF14322"/>
    </source>
</evidence>
<evidence type="ECO:0000313" key="8">
    <source>
        <dbReference type="EMBL" id="MBE8713205.1"/>
    </source>
</evidence>
<protein>
    <submittedName>
        <fullName evidence="8">RagB/SusD family nutrient uptake outer membrane protein</fullName>
    </submittedName>
</protein>
<dbReference type="Proteomes" id="UP000616201">
    <property type="component" value="Unassembled WGS sequence"/>
</dbReference>
<keyword evidence="9" id="KW-1185">Reference proteome</keyword>
<evidence type="ECO:0000256" key="3">
    <source>
        <dbReference type="ARBA" id="ARBA00022729"/>
    </source>
</evidence>
<feature type="domain" description="RagB/SusD" evidence="6">
    <location>
        <begin position="337"/>
        <end position="611"/>
    </location>
</feature>
<dbReference type="InterPro" id="IPR012944">
    <property type="entry name" value="SusD_RagB_dom"/>
</dbReference>
<evidence type="ECO:0000256" key="2">
    <source>
        <dbReference type="ARBA" id="ARBA00006275"/>
    </source>
</evidence>
<feature type="domain" description="SusD-like N-terminal" evidence="7">
    <location>
        <begin position="106"/>
        <end position="229"/>
    </location>
</feature>
<comment type="subcellular location">
    <subcellularLocation>
        <location evidence="1">Cell outer membrane</location>
    </subcellularLocation>
</comment>
<keyword evidence="5" id="KW-0998">Cell outer membrane</keyword>
<dbReference type="Gene3D" id="1.25.40.390">
    <property type="match status" value="1"/>
</dbReference>
<organism evidence="8 9">
    <name type="scientific">Sphingobacterium hungaricum</name>
    <dbReference type="NCBI Taxonomy" id="2082723"/>
    <lineage>
        <taxon>Bacteria</taxon>
        <taxon>Pseudomonadati</taxon>
        <taxon>Bacteroidota</taxon>
        <taxon>Sphingobacteriia</taxon>
        <taxon>Sphingobacteriales</taxon>
        <taxon>Sphingobacteriaceae</taxon>
        <taxon>Sphingobacterium</taxon>
    </lineage>
</organism>
<evidence type="ECO:0000256" key="1">
    <source>
        <dbReference type="ARBA" id="ARBA00004442"/>
    </source>
</evidence>
<evidence type="ECO:0000256" key="5">
    <source>
        <dbReference type="ARBA" id="ARBA00023237"/>
    </source>
</evidence>
<dbReference type="Pfam" id="PF07980">
    <property type="entry name" value="SusD_RagB"/>
    <property type="match status" value="1"/>
</dbReference>
<comment type="caution">
    <text evidence="8">The sequence shown here is derived from an EMBL/GenBank/DDBJ whole genome shotgun (WGS) entry which is preliminary data.</text>
</comment>
<dbReference type="SUPFAM" id="SSF48452">
    <property type="entry name" value="TPR-like"/>
    <property type="match status" value="1"/>
</dbReference>
<evidence type="ECO:0000256" key="4">
    <source>
        <dbReference type="ARBA" id="ARBA00023136"/>
    </source>
</evidence>
<gene>
    <name evidence="8" type="ORF">C4F49_05905</name>
</gene>
<dbReference type="AlphaFoldDB" id="A0A928YQM6"/>
<comment type="similarity">
    <text evidence="2">Belongs to the SusD family.</text>
</comment>
<evidence type="ECO:0000259" key="6">
    <source>
        <dbReference type="Pfam" id="PF07980"/>
    </source>
</evidence>
<dbReference type="InterPro" id="IPR011990">
    <property type="entry name" value="TPR-like_helical_dom_sf"/>
</dbReference>
<name>A0A928YQM6_9SPHI</name>
<sequence>MINYKNIASIASVSFISILILAGCSKDWLKPQPLSFYAPDVALSNAEGMYSALTACERNMRHEFFGEGAPSLTEMIQSDIAVEGTTDKAGPQMDMDISLLPDANLNSVDFTKVGWYWFEGYKGIKYANLIIARIDDATFTNEEQKNQILGAAYFQRAYRYFKLVHQFGDVPFIDWEINEPKYDFYSHDRWTILERLKKDLEFAYQWVPEKVDRGRTSKSACGILLMKVYMSLSQFNDAVRVGNEIVALHPLMKNRFTANKDRPNTNLMFDLHSVEAKLDMSNTEGLMYVVSSPNVEGSARIESMRNGVPFWNNGSIRTPDGLTGTSIALAPGETDQSLDLNKTYGRGIGKLRPTWYFTNQIWRSDKEANDLRGIHNRDSWRRMEDLKYNHPDLKKNGNPWYGKNFVKNPSMSVEDTIRLWYSWPHFKLFVPDPLQATWAGGETPWYIYRSAEVYLLLAESYYWLDQPGNAATALNEVRVRAGATPLTSGEINMNEILDERARELYYEENRHIELVRISYIYAKTGKPCEIHGGKVYSLNNISGPGGVNSNVKQEGVNFWYDRVVDKSNFYNKGVKHRWAEYKVSVHHMLWPVPASAINTNLKGIINQNIGYPGAERNLPPQLVPEEGTVFGPK</sequence>
<keyword evidence="4" id="KW-0472">Membrane</keyword>
<dbReference type="InterPro" id="IPR033985">
    <property type="entry name" value="SusD-like_N"/>
</dbReference>
<dbReference type="PROSITE" id="PS51257">
    <property type="entry name" value="PROKAR_LIPOPROTEIN"/>
    <property type="match status" value="1"/>
</dbReference>
<keyword evidence="3" id="KW-0732">Signal</keyword>
<proteinExistence type="inferred from homology"/>
<dbReference type="Pfam" id="PF14322">
    <property type="entry name" value="SusD-like_3"/>
    <property type="match status" value="1"/>
</dbReference>
<reference evidence="8" key="1">
    <citation type="submission" date="2018-02" db="EMBL/GenBank/DDBJ databases">
        <authorList>
            <person name="Vasarhelyi B.M."/>
            <person name="Deshmukh S."/>
            <person name="Balint B."/>
            <person name="Kukolya J."/>
        </authorList>
    </citation>
    <scope>NUCLEOTIDE SEQUENCE</scope>
    <source>
        <strain evidence="8">KB22</strain>
    </source>
</reference>
<dbReference type="RefSeq" id="WP_196935543.1">
    <property type="nucleotide sequence ID" value="NZ_MU158698.1"/>
</dbReference>
<dbReference type="EMBL" id="PRDK01000003">
    <property type="protein sequence ID" value="MBE8713205.1"/>
    <property type="molecule type" value="Genomic_DNA"/>
</dbReference>
<dbReference type="GO" id="GO:0009279">
    <property type="term" value="C:cell outer membrane"/>
    <property type="evidence" value="ECO:0007669"/>
    <property type="project" value="UniProtKB-SubCell"/>
</dbReference>
<accession>A0A928YQM6</accession>
<evidence type="ECO:0000313" key="9">
    <source>
        <dbReference type="Proteomes" id="UP000616201"/>
    </source>
</evidence>